<dbReference type="GO" id="GO:0016020">
    <property type="term" value="C:membrane"/>
    <property type="evidence" value="ECO:0007669"/>
    <property type="project" value="UniProtKB-SubCell"/>
</dbReference>
<protein>
    <submittedName>
        <fullName evidence="8">Drug metabolite transporter (DMT) superfamily permease</fullName>
    </submittedName>
</protein>
<organism evidence="8 9">
    <name type="scientific">Secundilactobacillus similis DSM 23365 = JCM 2765</name>
    <dbReference type="NCBI Taxonomy" id="1423804"/>
    <lineage>
        <taxon>Bacteria</taxon>
        <taxon>Bacillati</taxon>
        <taxon>Bacillota</taxon>
        <taxon>Bacilli</taxon>
        <taxon>Lactobacillales</taxon>
        <taxon>Lactobacillaceae</taxon>
        <taxon>Secundilactobacillus</taxon>
    </lineage>
</organism>
<dbReference type="InterPro" id="IPR050638">
    <property type="entry name" value="AA-Vitamin_Transporters"/>
</dbReference>
<reference evidence="8 9" key="1">
    <citation type="journal article" date="2015" name="Genome Announc.">
        <title>Expanding the biotechnology potential of lactobacilli through comparative genomics of 213 strains and associated genera.</title>
        <authorList>
            <person name="Sun Z."/>
            <person name="Harris H.M."/>
            <person name="McCann A."/>
            <person name="Guo C."/>
            <person name="Argimon S."/>
            <person name="Zhang W."/>
            <person name="Yang X."/>
            <person name="Jeffery I.B."/>
            <person name="Cooney J.C."/>
            <person name="Kagawa T.F."/>
            <person name="Liu W."/>
            <person name="Song Y."/>
            <person name="Salvetti E."/>
            <person name="Wrobel A."/>
            <person name="Rasinkangas P."/>
            <person name="Parkhill J."/>
            <person name="Rea M.C."/>
            <person name="O'Sullivan O."/>
            <person name="Ritari J."/>
            <person name="Douillard F.P."/>
            <person name="Paul Ross R."/>
            <person name="Yang R."/>
            <person name="Briner A.E."/>
            <person name="Felis G.E."/>
            <person name="de Vos W.M."/>
            <person name="Barrangou R."/>
            <person name="Klaenhammer T.R."/>
            <person name="Caufield P.W."/>
            <person name="Cui Y."/>
            <person name="Zhang H."/>
            <person name="O'Toole P.W."/>
        </authorList>
    </citation>
    <scope>NUCLEOTIDE SEQUENCE [LARGE SCALE GENOMIC DNA]</scope>
    <source>
        <strain evidence="8 9">DSM 23365</strain>
    </source>
</reference>
<dbReference type="Pfam" id="PF00892">
    <property type="entry name" value="EamA"/>
    <property type="match status" value="2"/>
</dbReference>
<dbReference type="InterPro" id="IPR000620">
    <property type="entry name" value="EamA_dom"/>
</dbReference>
<proteinExistence type="inferred from homology"/>
<feature type="transmembrane region" description="Helical" evidence="6">
    <location>
        <begin position="280"/>
        <end position="297"/>
    </location>
</feature>
<accession>A0A0R2FCI0</accession>
<dbReference type="SUPFAM" id="SSF103481">
    <property type="entry name" value="Multidrug resistance efflux transporter EmrE"/>
    <property type="match status" value="2"/>
</dbReference>
<comment type="caution">
    <text evidence="8">The sequence shown here is derived from an EMBL/GenBank/DDBJ whole genome shotgun (WGS) entry which is preliminary data.</text>
</comment>
<dbReference type="EMBL" id="AYZM01000079">
    <property type="protein sequence ID" value="KRN24939.1"/>
    <property type="molecule type" value="Genomic_DNA"/>
</dbReference>
<feature type="domain" description="EamA" evidence="7">
    <location>
        <begin position="161"/>
        <end position="291"/>
    </location>
</feature>
<gene>
    <name evidence="8" type="ORF">FD14_GL000407</name>
</gene>
<evidence type="ECO:0000256" key="2">
    <source>
        <dbReference type="ARBA" id="ARBA00007362"/>
    </source>
</evidence>
<evidence type="ECO:0000256" key="4">
    <source>
        <dbReference type="ARBA" id="ARBA00022989"/>
    </source>
</evidence>
<evidence type="ECO:0000259" key="7">
    <source>
        <dbReference type="Pfam" id="PF00892"/>
    </source>
</evidence>
<evidence type="ECO:0000256" key="6">
    <source>
        <dbReference type="SAM" id="Phobius"/>
    </source>
</evidence>
<feature type="domain" description="EamA" evidence="7">
    <location>
        <begin position="9"/>
        <end position="148"/>
    </location>
</feature>
<sequence length="311" mass="34193">MARMTDKTKGLWLAISGCTCWGMSGVAAQYLFTKTTVTPMWLVGVRLFIAGILLIIWGLVTSPKTVFGVWRHWQDAVMIVVFAFCGMIPSQFSYFMAIKYGNAPTATILQFLGPLFIIAYIAIAHWRLPRRIDVVSMAIALFGTYLLVTKGQFDSLALAPIAVFWGVMAAVGQALYTLTPIRLLKQFDAKLVTGWAMLVGSLAFMPHVVIGPMPHLSALGWGAVLFVATIGTMLAYMLYLQSLKYILPATTGMLSSFEPLTATVLSILILHTAFGLPEMLGGLFILATAFIQAWAVHRVPTVKKKRRPNRV</sequence>
<dbReference type="PATRIC" id="fig|1423804.4.peg.444"/>
<feature type="transmembrane region" description="Helical" evidence="6">
    <location>
        <begin position="103"/>
        <end position="122"/>
    </location>
</feature>
<evidence type="ECO:0000256" key="5">
    <source>
        <dbReference type="ARBA" id="ARBA00023136"/>
    </source>
</evidence>
<name>A0A0R2FCI0_9LACO</name>
<feature type="transmembrane region" description="Helical" evidence="6">
    <location>
        <begin position="191"/>
        <end position="210"/>
    </location>
</feature>
<feature type="transmembrane region" description="Helical" evidence="6">
    <location>
        <begin position="252"/>
        <end position="274"/>
    </location>
</feature>
<comment type="subcellular location">
    <subcellularLocation>
        <location evidence="1">Endomembrane system</location>
        <topology evidence="1">Multi-pass membrane protein</topology>
    </subcellularLocation>
</comment>
<keyword evidence="9" id="KW-1185">Reference proteome</keyword>
<keyword evidence="4 6" id="KW-1133">Transmembrane helix</keyword>
<feature type="transmembrane region" description="Helical" evidence="6">
    <location>
        <begin position="216"/>
        <end position="240"/>
    </location>
</feature>
<feature type="transmembrane region" description="Helical" evidence="6">
    <location>
        <begin position="38"/>
        <end position="60"/>
    </location>
</feature>
<dbReference type="AlphaFoldDB" id="A0A0R2FCI0"/>
<dbReference type="Proteomes" id="UP000051442">
    <property type="component" value="Unassembled WGS sequence"/>
</dbReference>
<keyword evidence="5 6" id="KW-0472">Membrane</keyword>
<evidence type="ECO:0000256" key="1">
    <source>
        <dbReference type="ARBA" id="ARBA00004127"/>
    </source>
</evidence>
<dbReference type="InterPro" id="IPR037185">
    <property type="entry name" value="EmrE-like"/>
</dbReference>
<dbReference type="PANTHER" id="PTHR32322:SF2">
    <property type="entry name" value="EAMA DOMAIN-CONTAINING PROTEIN"/>
    <property type="match status" value="1"/>
</dbReference>
<feature type="transmembrane region" description="Helical" evidence="6">
    <location>
        <begin position="159"/>
        <end position="179"/>
    </location>
</feature>
<evidence type="ECO:0000256" key="3">
    <source>
        <dbReference type="ARBA" id="ARBA00022692"/>
    </source>
</evidence>
<feature type="transmembrane region" description="Helical" evidence="6">
    <location>
        <begin position="76"/>
        <end position="97"/>
    </location>
</feature>
<keyword evidence="3 6" id="KW-0812">Transmembrane</keyword>
<evidence type="ECO:0000313" key="8">
    <source>
        <dbReference type="EMBL" id="KRN24939.1"/>
    </source>
</evidence>
<dbReference type="PANTHER" id="PTHR32322">
    <property type="entry name" value="INNER MEMBRANE TRANSPORTER"/>
    <property type="match status" value="1"/>
</dbReference>
<comment type="similarity">
    <text evidence="2">Belongs to the EamA transporter family.</text>
</comment>
<evidence type="ECO:0000313" key="9">
    <source>
        <dbReference type="Proteomes" id="UP000051442"/>
    </source>
</evidence>